<protein>
    <submittedName>
        <fullName evidence="1">Uncharacterized protein</fullName>
    </submittedName>
</protein>
<dbReference type="EMBL" id="CAXAMM010043111">
    <property type="protein sequence ID" value="CAK9108554.1"/>
    <property type="molecule type" value="Genomic_DNA"/>
</dbReference>
<organism evidence="1 2">
    <name type="scientific">Durusdinium trenchii</name>
    <dbReference type="NCBI Taxonomy" id="1381693"/>
    <lineage>
        <taxon>Eukaryota</taxon>
        <taxon>Sar</taxon>
        <taxon>Alveolata</taxon>
        <taxon>Dinophyceae</taxon>
        <taxon>Suessiales</taxon>
        <taxon>Symbiodiniaceae</taxon>
        <taxon>Durusdinium</taxon>
    </lineage>
</organism>
<dbReference type="Proteomes" id="UP001642464">
    <property type="component" value="Unassembled WGS sequence"/>
</dbReference>
<feature type="non-terminal residue" evidence="1">
    <location>
        <position position="61"/>
    </location>
</feature>
<proteinExistence type="predicted"/>
<name>A0ABP0S878_9DINO</name>
<keyword evidence="2" id="KW-1185">Reference proteome</keyword>
<evidence type="ECO:0000313" key="2">
    <source>
        <dbReference type="Proteomes" id="UP001642464"/>
    </source>
</evidence>
<reference evidence="1 2" key="1">
    <citation type="submission" date="2024-02" db="EMBL/GenBank/DDBJ databases">
        <authorList>
            <person name="Chen Y."/>
            <person name="Shah S."/>
            <person name="Dougan E. K."/>
            <person name="Thang M."/>
            <person name="Chan C."/>
        </authorList>
    </citation>
    <scope>NUCLEOTIDE SEQUENCE [LARGE SCALE GENOMIC DNA]</scope>
</reference>
<evidence type="ECO:0000313" key="1">
    <source>
        <dbReference type="EMBL" id="CAK9108554.1"/>
    </source>
</evidence>
<gene>
    <name evidence="1" type="ORF">SCF082_LOCUS50482</name>
</gene>
<accession>A0ABP0S878</accession>
<sequence length="61" mass="7188">MAHSSTESQAVTKNRRALEDRILAWNEWGRACWELQKRFLDKPESEVDWRFVAFSSEDDSA</sequence>
<comment type="caution">
    <text evidence="1">The sequence shown here is derived from an EMBL/GenBank/DDBJ whole genome shotgun (WGS) entry which is preliminary data.</text>
</comment>